<evidence type="ECO:0000313" key="8">
    <source>
        <dbReference type="EMBL" id="EKV32153.1"/>
    </source>
</evidence>
<dbReference type="EMBL" id="ANHY01000004">
    <property type="protein sequence ID" value="EKV32153.1"/>
    <property type="molecule type" value="Genomic_DNA"/>
</dbReference>
<dbReference type="InterPro" id="IPR027417">
    <property type="entry name" value="P-loop_NTPase"/>
</dbReference>
<dbReference type="PATRIC" id="fig|1238182.3.peg.965"/>
<dbReference type="PANTHER" id="PTHR10695">
    <property type="entry name" value="DEPHOSPHO-COA KINASE-RELATED"/>
    <property type="match status" value="1"/>
</dbReference>
<dbReference type="UniPathway" id="UPA00241">
    <property type="reaction ID" value="UER00356"/>
</dbReference>
<dbReference type="GO" id="GO:0015937">
    <property type="term" value="P:coenzyme A biosynthetic process"/>
    <property type="evidence" value="ECO:0007669"/>
    <property type="project" value="UniProtKB-UniRule"/>
</dbReference>
<dbReference type="AlphaFoldDB" id="K9HPI2"/>
<keyword evidence="5" id="KW-0808">Transferase</keyword>
<keyword evidence="4 5" id="KW-0173">Coenzyme A biosynthesis</keyword>
<evidence type="ECO:0000313" key="9">
    <source>
        <dbReference type="Proteomes" id="UP000009881"/>
    </source>
</evidence>
<keyword evidence="5" id="KW-0963">Cytoplasm</keyword>
<dbReference type="InterPro" id="IPR001977">
    <property type="entry name" value="Depp_CoAkinase"/>
</dbReference>
<reference evidence="8 9" key="1">
    <citation type="journal article" date="2013" name="Genome Announc.">
        <title>Draft Genome Sequence of an Alphaproteobacterium, Caenispirillum salinarum AK4(T), Isolated from a Solar Saltern.</title>
        <authorList>
            <person name="Khatri I."/>
            <person name="Singh A."/>
            <person name="Korpole S."/>
            <person name="Pinnaka A.K."/>
            <person name="Subramanian S."/>
        </authorList>
    </citation>
    <scope>NUCLEOTIDE SEQUENCE [LARGE SCALE GENOMIC DNA]</scope>
    <source>
        <strain evidence="8 9">AK4</strain>
    </source>
</reference>
<comment type="catalytic activity">
    <reaction evidence="5">
        <text>3'-dephospho-CoA + ATP = ADP + CoA + H(+)</text>
        <dbReference type="Rhea" id="RHEA:18245"/>
        <dbReference type="ChEBI" id="CHEBI:15378"/>
        <dbReference type="ChEBI" id="CHEBI:30616"/>
        <dbReference type="ChEBI" id="CHEBI:57287"/>
        <dbReference type="ChEBI" id="CHEBI:57328"/>
        <dbReference type="ChEBI" id="CHEBI:456216"/>
        <dbReference type="EC" id="2.7.1.24"/>
    </reaction>
</comment>
<dbReference type="GO" id="GO:0005737">
    <property type="term" value="C:cytoplasm"/>
    <property type="evidence" value="ECO:0007669"/>
    <property type="project" value="UniProtKB-SubCell"/>
</dbReference>
<comment type="function">
    <text evidence="5">Catalyzes the phosphorylation of the 3'-hydroxyl group of dephosphocoenzyme A to form coenzyme A.</text>
</comment>
<dbReference type="SUPFAM" id="SSF52540">
    <property type="entry name" value="P-loop containing nucleoside triphosphate hydrolases"/>
    <property type="match status" value="1"/>
</dbReference>
<feature type="compositionally biased region" description="Basic residues" evidence="7">
    <location>
        <begin position="205"/>
        <end position="217"/>
    </location>
</feature>
<keyword evidence="9" id="KW-1185">Reference proteome</keyword>
<keyword evidence="5 8" id="KW-0418">Kinase</keyword>
<evidence type="ECO:0000256" key="6">
    <source>
        <dbReference type="NCBIfam" id="TIGR00152"/>
    </source>
</evidence>
<proteinExistence type="inferred from homology"/>
<comment type="subcellular location">
    <subcellularLocation>
        <location evidence="5">Cytoplasm</location>
    </subcellularLocation>
</comment>
<keyword evidence="3 5" id="KW-0067">ATP-binding</keyword>
<feature type="binding site" evidence="5">
    <location>
        <begin position="11"/>
        <end position="16"/>
    </location>
    <ligand>
        <name>ATP</name>
        <dbReference type="ChEBI" id="CHEBI:30616"/>
    </ligand>
</feature>
<comment type="caution">
    <text evidence="8">The sequence shown here is derived from an EMBL/GenBank/DDBJ whole genome shotgun (WGS) entry which is preliminary data.</text>
</comment>
<dbReference type="CDD" id="cd02022">
    <property type="entry name" value="DPCK"/>
    <property type="match status" value="1"/>
</dbReference>
<comment type="similarity">
    <text evidence="1 5">Belongs to the CoaE family.</text>
</comment>
<dbReference type="Pfam" id="PF01121">
    <property type="entry name" value="CoaE"/>
    <property type="match status" value="1"/>
</dbReference>
<keyword evidence="2 5" id="KW-0547">Nucleotide-binding</keyword>
<evidence type="ECO:0000256" key="1">
    <source>
        <dbReference type="ARBA" id="ARBA00009018"/>
    </source>
</evidence>
<dbReference type="GO" id="GO:0005524">
    <property type="term" value="F:ATP binding"/>
    <property type="evidence" value="ECO:0007669"/>
    <property type="project" value="UniProtKB-UniRule"/>
</dbReference>
<dbReference type="OrthoDB" id="9812943at2"/>
<name>K9HPI2_9PROT</name>
<protein>
    <recommendedName>
        <fullName evidence="5 6">Dephospho-CoA kinase</fullName>
        <ecNumber evidence="5 6">2.7.1.24</ecNumber>
    </recommendedName>
    <alternativeName>
        <fullName evidence="5">Dephosphocoenzyme A kinase</fullName>
    </alternativeName>
</protein>
<evidence type="ECO:0000256" key="3">
    <source>
        <dbReference type="ARBA" id="ARBA00022840"/>
    </source>
</evidence>
<gene>
    <name evidence="5" type="primary">coaE</name>
    <name evidence="8" type="ORF">C882_3217</name>
</gene>
<sequence>MIVLGLTGSIAMGKSTAHAMLKDMGVPVHDADASVHRLFAPGGAAVAPLEEAFPGVVTPAGGVDRQELSRRVMGDEDAFKRLEGIVHPLVRRAEHLFMERQRLARVPLVALDVPLLFETGGEARCDAVAVLSAPLFLQRLRVLKRPGMTEAKFQAILARQMPDGQKRRRADYVVPTGLGKALTRRRLAEIVRALRAGRLPTRSPGPRRSRRKSIGHA</sequence>
<dbReference type="eggNOG" id="COG0237">
    <property type="taxonomic scope" value="Bacteria"/>
</dbReference>
<dbReference type="Gene3D" id="3.40.50.300">
    <property type="entry name" value="P-loop containing nucleotide triphosphate hydrolases"/>
    <property type="match status" value="1"/>
</dbReference>
<dbReference type="PROSITE" id="PS51219">
    <property type="entry name" value="DPCK"/>
    <property type="match status" value="1"/>
</dbReference>
<dbReference type="RefSeq" id="WP_009539414.1">
    <property type="nucleotide sequence ID" value="NZ_ANHY01000004.1"/>
</dbReference>
<evidence type="ECO:0000256" key="2">
    <source>
        <dbReference type="ARBA" id="ARBA00022741"/>
    </source>
</evidence>
<evidence type="ECO:0000256" key="4">
    <source>
        <dbReference type="ARBA" id="ARBA00022993"/>
    </source>
</evidence>
<organism evidence="8 9">
    <name type="scientific">Caenispirillum salinarum AK4</name>
    <dbReference type="NCBI Taxonomy" id="1238182"/>
    <lineage>
        <taxon>Bacteria</taxon>
        <taxon>Pseudomonadati</taxon>
        <taxon>Pseudomonadota</taxon>
        <taxon>Alphaproteobacteria</taxon>
        <taxon>Rhodospirillales</taxon>
        <taxon>Novispirillaceae</taxon>
        <taxon>Caenispirillum</taxon>
    </lineage>
</organism>
<dbReference type="GO" id="GO:0004140">
    <property type="term" value="F:dephospho-CoA kinase activity"/>
    <property type="evidence" value="ECO:0007669"/>
    <property type="project" value="UniProtKB-UniRule"/>
</dbReference>
<dbReference type="HAMAP" id="MF_00376">
    <property type="entry name" value="Dephospho_CoA_kinase"/>
    <property type="match status" value="1"/>
</dbReference>
<evidence type="ECO:0000256" key="7">
    <source>
        <dbReference type="SAM" id="MobiDB-lite"/>
    </source>
</evidence>
<evidence type="ECO:0000256" key="5">
    <source>
        <dbReference type="HAMAP-Rule" id="MF_00376"/>
    </source>
</evidence>
<comment type="pathway">
    <text evidence="5">Cofactor biosynthesis; coenzyme A biosynthesis; CoA from (R)-pantothenate: step 5/5.</text>
</comment>
<feature type="region of interest" description="Disordered" evidence="7">
    <location>
        <begin position="198"/>
        <end position="217"/>
    </location>
</feature>
<dbReference type="PANTHER" id="PTHR10695:SF46">
    <property type="entry name" value="BIFUNCTIONAL COENZYME A SYNTHASE-RELATED"/>
    <property type="match status" value="1"/>
</dbReference>
<accession>K9HPI2</accession>
<dbReference type="Proteomes" id="UP000009881">
    <property type="component" value="Unassembled WGS sequence"/>
</dbReference>
<dbReference type="NCBIfam" id="TIGR00152">
    <property type="entry name" value="dephospho-CoA kinase"/>
    <property type="match status" value="1"/>
</dbReference>
<dbReference type="STRING" id="1238182.C882_3217"/>
<dbReference type="EC" id="2.7.1.24" evidence="5 6"/>